<feature type="transmembrane region" description="Helical" evidence="1">
    <location>
        <begin position="12"/>
        <end position="36"/>
    </location>
</feature>
<keyword evidence="1" id="KW-1133">Transmembrane helix</keyword>
<organism evidence="2 3">
    <name type="scientific">Cohnella hashimotonis</name>
    <dbReference type="NCBI Taxonomy" id="2826895"/>
    <lineage>
        <taxon>Bacteria</taxon>
        <taxon>Bacillati</taxon>
        <taxon>Bacillota</taxon>
        <taxon>Bacilli</taxon>
        <taxon>Bacillales</taxon>
        <taxon>Paenibacillaceae</taxon>
        <taxon>Cohnella</taxon>
    </lineage>
</organism>
<sequence>MELVDVSEVSAGLFIVGVIFILLVGGLLSMGILRFFQGKKGQGWGYMVGSAVSLVAFIFVVNEWFA</sequence>
<keyword evidence="1" id="KW-0812">Transmembrane</keyword>
<evidence type="ECO:0000313" key="3">
    <source>
        <dbReference type="Proteomes" id="UP001161691"/>
    </source>
</evidence>
<keyword evidence="3" id="KW-1185">Reference proteome</keyword>
<protein>
    <recommendedName>
        <fullName evidence="4">DUF4190 domain-containing protein</fullName>
    </recommendedName>
</protein>
<dbReference type="Proteomes" id="UP001161691">
    <property type="component" value="Unassembled WGS sequence"/>
</dbReference>
<reference evidence="2" key="1">
    <citation type="submission" date="2023-04" db="EMBL/GenBank/DDBJ databases">
        <title>Comparative genomic analysis of Cohnella hashimotonis sp. nov., isolated from the International Space Station.</title>
        <authorList>
            <person name="Venkateswaran K."/>
            <person name="Simpson A."/>
        </authorList>
    </citation>
    <scope>NUCLEOTIDE SEQUENCE</scope>
    <source>
        <strain evidence="2">F6_2S_P_1</strain>
    </source>
</reference>
<dbReference type="RefSeq" id="WP_282908273.1">
    <property type="nucleotide sequence ID" value="NZ_JAGRPV010000001.1"/>
</dbReference>
<evidence type="ECO:0000256" key="1">
    <source>
        <dbReference type="SAM" id="Phobius"/>
    </source>
</evidence>
<feature type="transmembrane region" description="Helical" evidence="1">
    <location>
        <begin position="43"/>
        <end position="61"/>
    </location>
</feature>
<accession>A0ABT6TES6</accession>
<proteinExistence type="predicted"/>
<dbReference type="EMBL" id="JAGRPV010000001">
    <property type="protein sequence ID" value="MDI4645332.1"/>
    <property type="molecule type" value="Genomic_DNA"/>
</dbReference>
<keyword evidence="1" id="KW-0472">Membrane</keyword>
<gene>
    <name evidence="2" type="ORF">KB449_10185</name>
</gene>
<evidence type="ECO:0008006" key="4">
    <source>
        <dbReference type="Google" id="ProtNLM"/>
    </source>
</evidence>
<name>A0ABT6TES6_9BACL</name>
<comment type="caution">
    <text evidence="2">The sequence shown here is derived from an EMBL/GenBank/DDBJ whole genome shotgun (WGS) entry which is preliminary data.</text>
</comment>
<evidence type="ECO:0000313" key="2">
    <source>
        <dbReference type="EMBL" id="MDI4645332.1"/>
    </source>
</evidence>